<dbReference type="GO" id="GO:0016614">
    <property type="term" value="F:oxidoreductase activity, acting on CH-OH group of donors"/>
    <property type="evidence" value="ECO:0007669"/>
    <property type="project" value="UniProtKB-ARBA"/>
</dbReference>
<organism evidence="4 5">
    <name type="scientific">Pseudopithomyces chartarum</name>
    <dbReference type="NCBI Taxonomy" id="1892770"/>
    <lineage>
        <taxon>Eukaryota</taxon>
        <taxon>Fungi</taxon>
        <taxon>Dikarya</taxon>
        <taxon>Ascomycota</taxon>
        <taxon>Pezizomycotina</taxon>
        <taxon>Dothideomycetes</taxon>
        <taxon>Pleosporomycetidae</taxon>
        <taxon>Pleosporales</taxon>
        <taxon>Massarineae</taxon>
        <taxon>Didymosphaeriaceae</taxon>
        <taxon>Pseudopithomyces</taxon>
    </lineage>
</organism>
<dbReference type="Pfam" id="PF13561">
    <property type="entry name" value="adh_short_C2"/>
    <property type="match status" value="1"/>
</dbReference>
<sequence length="483" mass="52126">MSATTSPPPQVPTLQEQDLKGKVALITGATKGIGRAICLELATRGASILGTYSSDDSTRDFEAFLESIGALYSKTLERGPTAIGVKSDISLAETSNVIMPILHALRTRFDGKVDIVVFNAAVMTLARMGEGSVREEMVDSALAGNVKAVYAATKAALECLMRKWADELGNRPGMEGTTFNSVSVGFTKTAAYDKIPSDVRDKLTAADAAEIAVGDRIGEAEDIAGIVGLLVSEKARAAKWVVPKLPRCAPARGLTLERRHDIYNGSSTAQRGDDCGWMGKAVPHDWVALCQNGAAKAGDRAERSFILPYQPCCAVRKGRAEPDIDATPGRNPGGLDRRPLVPGSAAQPQWTPQAPGPRLHVLILERPVSANRNYSVKPSTKAYTARDRAAVCTLSAWQCPVLLRYRTYPLYVDQNPSSFYILSTVLDLAQVAPPQSTLATHISPGPRAHLEMVITLRDYFQLNSPRRIQAETQHRVNGFNVYG</sequence>
<dbReference type="PANTHER" id="PTHR48107:SF7">
    <property type="entry name" value="RE15974P"/>
    <property type="match status" value="1"/>
</dbReference>
<evidence type="ECO:0000256" key="3">
    <source>
        <dbReference type="SAM" id="MobiDB-lite"/>
    </source>
</evidence>
<feature type="region of interest" description="Disordered" evidence="3">
    <location>
        <begin position="321"/>
        <end position="353"/>
    </location>
</feature>
<keyword evidence="2" id="KW-0560">Oxidoreductase</keyword>
<proteinExistence type="inferred from homology"/>
<dbReference type="SUPFAM" id="SSF51735">
    <property type="entry name" value="NAD(P)-binding Rossmann-fold domains"/>
    <property type="match status" value="1"/>
</dbReference>
<evidence type="ECO:0000313" key="5">
    <source>
        <dbReference type="Proteomes" id="UP001280581"/>
    </source>
</evidence>
<gene>
    <name evidence="4" type="ORF">GRF29_8g1813495</name>
</gene>
<dbReference type="Proteomes" id="UP001280581">
    <property type="component" value="Unassembled WGS sequence"/>
</dbReference>
<reference evidence="4 5" key="1">
    <citation type="submission" date="2021-02" db="EMBL/GenBank/DDBJ databases">
        <title>Genome assembly of Pseudopithomyces chartarum.</title>
        <authorList>
            <person name="Jauregui R."/>
            <person name="Singh J."/>
            <person name="Voisey C."/>
        </authorList>
    </citation>
    <scope>NUCLEOTIDE SEQUENCE [LARGE SCALE GENOMIC DNA]</scope>
    <source>
        <strain evidence="4 5">AGR01</strain>
    </source>
</reference>
<dbReference type="Gene3D" id="3.40.50.720">
    <property type="entry name" value="NAD(P)-binding Rossmann-like Domain"/>
    <property type="match status" value="2"/>
</dbReference>
<dbReference type="AlphaFoldDB" id="A0AAN6RMI0"/>
<keyword evidence="5" id="KW-1185">Reference proteome</keyword>
<dbReference type="InterPro" id="IPR036291">
    <property type="entry name" value="NAD(P)-bd_dom_sf"/>
</dbReference>
<dbReference type="EMBL" id="WVTA01000002">
    <property type="protein sequence ID" value="KAK3216009.1"/>
    <property type="molecule type" value="Genomic_DNA"/>
</dbReference>
<accession>A0AAN6RMI0</accession>
<dbReference type="PRINTS" id="PR00081">
    <property type="entry name" value="GDHRDH"/>
</dbReference>
<comment type="similarity">
    <text evidence="1">Belongs to the short-chain dehydrogenases/reductases (SDR) family.</text>
</comment>
<comment type="caution">
    <text evidence="4">The sequence shown here is derived from an EMBL/GenBank/DDBJ whole genome shotgun (WGS) entry which is preliminary data.</text>
</comment>
<dbReference type="InterPro" id="IPR002347">
    <property type="entry name" value="SDR_fam"/>
</dbReference>
<name>A0AAN6RMI0_9PLEO</name>
<evidence type="ECO:0000313" key="4">
    <source>
        <dbReference type="EMBL" id="KAK3216009.1"/>
    </source>
</evidence>
<evidence type="ECO:0000256" key="2">
    <source>
        <dbReference type="ARBA" id="ARBA00023002"/>
    </source>
</evidence>
<dbReference type="PANTHER" id="PTHR48107">
    <property type="entry name" value="NADPH-DEPENDENT ALDEHYDE REDUCTASE-LIKE PROTEIN, CHLOROPLASTIC-RELATED"/>
    <property type="match status" value="1"/>
</dbReference>
<evidence type="ECO:0000256" key="1">
    <source>
        <dbReference type="ARBA" id="ARBA00006484"/>
    </source>
</evidence>
<protein>
    <submittedName>
        <fullName evidence="4">Uncharacterized protein</fullName>
    </submittedName>
</protein>